<proteinExistence type="predicted"/>
<accession>A0A1G4JE86</accession>
<name>A0A1G4JE86_9SACH</name>
<keyword evidence="2" id="KW-1185">Reference proteome</keyword>
<protein>
    <submittedName>
        <fullName evidence="1">LAMI_0D10022g1_1</fullName>
    </submittedName>
</protein>
<evidence type="ECO:0000313" key="1">
    <source>
        <dbReference type="EMBL" id="SCU88416.1"/>
    </source>
</evidence>
<sequence>MFSTRLSSANALGTTRQSFRDRLRKRQKKILGRFRKLIPKSPAVLANEKIEISNTNNCQTSSTNGHKRSVATREKLIYWKLNFLYTIVEDECQRYHPSPLGTDPSRQRCLRITTVSQETIIFRRISSASPPRSTLLDDGGWFETKKRFLTSQVSLEWITLM</sequence>
<dbReference type="AlphaFoldDB" id="A0A1G4JE86"/>
<organism evidence="1 2">
    <name type="scientific">Lachancea mirantina</name>
    <dbReference type="NCBI Taxonomy" id="1230905"/>
    <lineage>
        <taxon>Eukaryota</taxon>
        <taxon>Fungi</taxon>
        <taxon>Dikarya</taxon>
        <taxon>Ascomycota</taxon>
        <taxon>Saccharomycotina</taxon>
        <taxon>Saccharomycetes</taxon>
        <taxon>Saccharomycetales</taxon>
        <taxon>Saccharomycetaceae</taxon>
        <taxon>Lachancea</taxon>
    </lineage>
</organism>
<dbReference type="EMBL" id="LT598463">
    <property type="protein sequence ID" value="SCU88416.1"/>
    <property type="molecule type" value="Genomic_DNA"/>
</dbReference>
<reference evidence="1 2" key="1">
    <citation type="submission" date="2016-03" db="EMBL/GenBank/DDBJ databases">
        <authorList>
            <person name="Devillers H."/>
        </authorList>
    </citation>
    <scope>NUCLEOTIDE SEQUENCE [LARGE SCALE GENOMIC DNA]</scope>
    <source>
        <strain evidence="1">CBS 11717</strain>
    </source>
</reference>
<evidence type="ECO:0000313" key="2">
    <source>
        <dbReference type="Proteomes" id="UP000191024"/>
    </source>
</evidence>
<gene>
    <name evidence="1" type="ORF">LAMI_0D10022G</name>
</gene>
<dbReference type="Proteomes" id="UP000191024">
    <property type="component" value="Chromosome D"/>
</dbReference>